<name>A0AAU9U8B3_EUPED</name>
<feature type="compositionally biased region" description="Acidic residues" evidence="1">
    <location>
        <begin position="46"/>
        <end position="56"/>
    </location>
</feature>
<comment type="caution">
    <text evidence="2">The sequence shown here is derived from an EMBL/GenBank/DDBJ whole genome shotgun (WGS) entry which is preliminary data.</text>
</comment>
<organism evidence="2 3">
    <name type="scientific">Euphydryas editha</name>
    <name type="common">Edith's checkerspot</name>
    <dbReference type="NCBI Taxonomy" id="104508"/>
    <lineage>
        <taxon>Eukaryota</taxon>
        <taxon>Metazoa</taxon>
        <taxon>Ecdysozoa</taxon>
        <taxon>Arthropoda</taxon>
        <taxon>Hexapoda</taxon>
        <taxon>Insecta</taxon>
        <taxon>Pterygota</taxon>
        <taxon>Neoptera</taxon>
        <taxon>Endopterygota</taxon>
        <taxon>Lepidoptera</taxon>
        <taxon>Glossata</taxon>
        <taxon>Ditrysia</taxon>
        <taxon>Papilionoidea</taxon>
        <taxon>Nymphalidae</taxon>
        <taxon>Nymphalinae</taxon>
        <taxon>Euphydryas</taxon>
    </lineage>
</organism>
<evidence type="ECO:0000256" key="1">
    <source>
        <dbReference type="SAM" id="MobiDB-lite"/>
    </source>
</evidence>
<evidence type="ECO:0000313" key="3">
    <source>
        <dbReference type="Proteomes" id="UP001153954"/>
    </source>
</evidence>
<keyword evidence="3" id="KW-1185">Reference proteome</keyword>
<proteinExistence type="predicted"/>
<dbReference type="Proteomes" id="UP001153954">
    <property type="component" value="Unassembled WGS sequence"/>
</dbReference>
<gene>
    <name evidence="2" type="ORF">EEDITHA_LOCUS10821</name>
</gene>
<sequence length="68" mass="7889">MTKKELYQIIKVSLPPKKYIVDELLKIHGHEVLRLPPYHCQNSDSDSTEFETDTESDSVMSDLMDFSD</sequence>
<dbReference type="EMBL" id="CAKOGL010000015">
    <property type="protein sequence ID" value="CAH2095353.1"/>
    <property type="molecule type" value="Genomic_DNA"/>
</dbReference>
<dbReference type="AlphaFoldDB" id="A0AAU9U8B3"/>
<accession>A0AAU9U8B3</accession>
<reference evidence="2" key="1">
    <citation type="submission" date="2022-03" db="EMBL/GenBank/DDBJ databases">
        <authorList>
            <person name="Tunstrom K."/>
        </authorList>
    </citation>
    <scope>NUCLEOTIDE SEQUENCE</scope>
</reference>
<evidence type="ECO:0000313" key="2">
    <source>
        <dbReference type="EMBL" id="CAH2095353.1"/>
    </source>
</evidence>
<protein>
    <submittedName>
        <fullName evidence="2">Uncharacterized protein</fullName>
    </submittedName>
</protein>
<feature type="region of interest" description="Disordered" evidence="1">
    <location>
        <begin position="38"/>
        <end position="68"/>
    </location>
</feature>